<name>A0A0F9GGF6_9ZZZZ</name>
<proteinExistence type="predicted"/>
<sequence length="33" mass="3841">IYLRENGSAETENKRIEWLAAVNKIKEEIPKPT</sequence>
<protein>
    <submittedName>
        <fullName evidence="1">Uncharacterized protein</fullName>
    </submittedName>
</protein>
<dbReference type="AlphaFoldDB" id="A0A0F9GGF6"/>
<reference evidence="1" key="1">
    <citation type="journal article" date="2015" name="Nature">
        <title>Complex archaea that bridge the gap between prokaryotes and eukaryotes.</title>
        <authorList>
            <person name="Spang A."/>
            <person name="Saw J.H."/>
            <person name="Jorgensen S.L."/>
            <person name="Zaremba-Niedzwiedzka K."/>
            <person name="Martijn J."/>
            <person name="Lind A.E."/>
            <person name="van Eijk R."/>
            <person name="Schleper C."/>
            <person name="Guy L."/>
            <person name="Ettema T.J."/>
        </authorList>
    </citation>
    <scope>NUCLEOTIDE SEQUENCE</scope>
</reference>
<evidence type="ECO:0000313" key="1">
    <source>
        <dbReference type="EMBL" id="KKL62247.1"/>
    </source>
</evidence>
<feature type="non-terminal residue" evidence="1">
    <location>
        <position position="1"/>
    </location>
</feature>
<comment type="caution">
    <text evidence="1">The sequence shown here is derived from an EMBL/GenBank/DDBJ whole genome shotgun (WGS) entry which is preliminary data.</text>
</comment>
<dbReference type="EMBL" id="LAZR01028552">
    <property type="protein sequence ID" value="KKL62247.1"/>
    <property type="molecule type" value="Genomic_DNA"/>
</dbReference>
<organism evidence="1">
    <name type="scientific">marine sediment metagenome</name>
    <dbReference type="NCBI Taxonomy" id="412755"/>
    <lineage>
        <taxon>unclassified sequences</taxon>
        <taxon>metagenomes</taxon>
        <taxon>ecological metagenomes</taxon>
    </lineage>
</organism>
<accession>A0A0F9GGF6</accession>
<gene>
    <name evidence="1" type="ORF">LCGC14_2187130</name>
</gene>